<dbReference type="PROSITE" id="PS51257">
    <property type="entry name" value="PROKAR_LIPOPROTEIN"/>
    <property type="match status" value="1"/>
</dbReference>
<dbReference type="AlphaFoldDB" id="A0A1I6HI40"/>
<evidence type="ECO:0000313" key="2">
    <source>
        <dbReference type="Proteomes" id="UP000199534"/>
    </source>
</evidence>
<dbReference type="RefSeq" id="WP_092983220.1">
    <property type="nucleotide sequence ID" value="NZ_FOYQ01000002.1"/>
</dbReference>
<evidence type="ECO:0000313" key="1">
    <source>
        <dbReference type="EMBL" id="SFR54119.1"/>
    </source>
</evidence>
<reference evidence="1 2" key="1">
    <citation type="submission" date="2016-10" db="EMBL/GenBank/DDBJ databases">
        <authorList>
            <person name="de Groot N.N."/>
        </authorList>
    </citation>
    <scope>NUCLEOTIDE SEQUENCE [LARGE SCALE GENOMIC DNA]</scope>
    <source>
        <strain evidence="1 2">DSM 21019</strain>
    </source>
</reference>
<protein>
    <submittedName>
        <fullName evidence="1">Uncharacterized protein</fullName>
    </submittedName>
</protein>
<accession>A0A1I6HI40</accession>
<keyword evidence="2" id="KW-1185">Reference proteome</keyword>
<organism evidence="1 2">
    <name type="scientific">Robiginitalea myxolifaciens</name>
    <dbReference type="NCBI Taxonomy" id="400055"/>
    <lineage>
        <taxon>Bacteria</taxon>
        <taxon>Pseudomonadati</taxon>
        <taxon>Bacteroidota</taxon>
        <taxon>Flavobacteriia</taxon>
        <taxon>Flavobacteriales</taxon>
        <taxon>Flavobacteriaceae</taxon>
        <taxon>Robiginitalea</taxon>
    </lineage>
</organism>
<dbReference type="Proteomes" id="UP000199534">
    <property type="component" value="Unassembled WGS sequence"/>
</dbReference>
<dbReference type="OrthoDB" id="820612at2"/>
<dbReference type="EMBL" id="FOYQ01000002">
    <property type="protein sequence ID" value="SFR54119.1"/>
    <property type="molecule type" value="Genomic_DNA"/>
</dbReference>
<proteinExistence type="predicted"/>
<gene>
    <name evidence="1" type="ORF">SAMN04490243_2775</name>
</gene>
<sequence length="327" mass="35516">MRKIYKSIFTFAFALILFGCENDDRVISTVLDDVNTSQAFLRILNVSGSNLDIFDTSSGVDWQLEYQLTANDPSLEGLTGVDFTVSFIDNFNDGVDNSTGPVPFGSLSPGDFDIPGDFGGSVAEYSYTLQGAMDALGLQLNQLNGGDIFIVSWEMSLDDGTVIGPEDVSGDVAAVGGYYSAQYQLTASLVCNFDEPDFFTGTYQIEQLTGSDPFFSDETFGTQTVELVANGTERSFVFLYYPGNFDFEQNFVMNFVCDRIEFSSSAVSGTLGCGGGTITQGNTPGMPTFFDQTFQNDTDITLFIQDFDDDAGCDTGPNQITVRLTKL</sequence>
<name>A0A1I6HI40_9FLAO</name>
<dbReference type="STRING" id="400055.SAMN04490243_2775"/>